<evidence type="ECO:0000313" key="3">
    <source>
        <dbReference type="Proteomes" id="UP000237056"/>
    </source>
</evidence>
<dbReference type="Proteomes" id="UP000237056">
    <property type="component" value="Unassembled WGS sequence"/>
</dbReference>
<name>A0A2S4NAW8_9FLAO</name>
<evidence type="ECO:0000256" key="1">
    <source>
        <dbReference type="SAM" id="SignalP"/>
    </source>
</evidence>
<organism evidence="2 3">
    <name type="scientific">Flavobacterium croceum DSM 17960</name>
    <dbReference type="NCBI Taxonomy" id="1121886"/>
    <lineage>
        <taxon>Bacteria</taxon>
        <taxon>Pseudomonadati</taxon>
        <taxon>Bacteroidota</taxon>
        <taxon>Flavobacteriia</taxon>
        <taxon>Flavobacteriales</taxon>
        <taxon>Flavobacteriaceae</taxon>
        <taxon>Flavobacterium</taxon>
    </lineage>
</organism>
<evidence type="ECO:0000313" key="2">
    <source>
        <dbReference type="EMBL" id="POS02848.1"/>
    </source>
</evidence>
<dbReference type="EMBL" id="PQNY01000002">
    <property type="protein sequence ID" value="POS02848.1"/>
    <property type="molecule type" value="Genomic_DNA"/>
</dbReference>
<feature type="signal peptide" evidence="1">
    <location>
        <begin position="1"/>
        <end position="18"/>
    </location>
</feature>
<reference evidence="2 3" key="1">
    <citation type="submission" date="2018-01" db="EMBL/GenBank/DDBJ databases">
        <title>Genomic Encyclopedia of Type Strains, Phase I: the one thousand microbial genomes (KMG-I) project.</title>
        <authorList>
            <person name="Goeker M."/>
        </authorList>
    </citation>
    <scope>NUCLEOTIDE SEQUENCE [LARGE SCALE GENOMIC DNA]</scope>
    <source>
        <strain evidence="2 3">DSM 17960</strain>
    </source>
</reference>
<protein>
    <recommendedName>
        <fullName evidence="4">Tetratricopeptide repeat protein</fullName>
    </recommendedName>
</protein>
<sequence>MKTIITVVAFFITSLLVAQTQFEQGMGNALKMWGEGKSAEATALLERIALAEKGSWLPNYYIGLIATTDAFQTKDKEKITALLTKAQQVVDIETAKDEKNPELMVLQAMIYTAWIVYDPMTNGMKYGAKAQAIYEKALIIAPNNPRVVFCKAEYEIGGAKFWKQDTTPMCEQVRKSIELFDSFKPESAFYPNWGKDRAEATLKTCGGK</sequence>
<gene>
    <name evidence="2" type="ORF">Q361_102161</name>
</gene>
<keyword evidence="1" id="KW-0732">Signal</keyword>
<proteinExistence type="predicted"/>
<comment type="caution">
    <text evidence="2">The sequence shown here is derived from an EMBL/GenBank/DDBJ whole genome shotgun (WGS) entry which is preliminary data.</text>
</comment>
<feature type="chain" id="PRO_5015703738" description="Tetratricopeptide repeat protein" evidence="1">
    <location>
        <begin position="19"/>
        <end position="208"/>
    </location>
</feature>
<dbReference type="OrthoDB" id="1150971at2"/>
<accession>A0A2S4NAW8</accession>
<evidence type="ECO:0008006" key="4">
    <source>
        <dbReference type="Google" id="ProtNLM"/>
    </source>
</evidence>
<keyword evidence="3" id="KW-1185">Reference proteome</keyword>
<dbReference type="RefSeq" id="WP_103725092.1">
    <property type="nucleotide sequence ID" value="NZ_PQNY01000002.1"/>
</dbReference>
<dbReference type="AlphaFoldDB" id="A0A2S4NAW8"/>